<dbReference type="GO" id="GO:0005737">
    <property type="term" value="C:cytoplasm"/>
    <property type="evidence" value="ECO:0007669"/>
    <property type="project" value="TreeGrafter"/>
</dbReference>
<evidence type="ECO:0000259" key="6">
    <source>
        <dbReference type="PROSITE" id="PS50011"/>
    </source>
</evidence>
<reference evidence="7" key="1">
    <citation type="submission" date="2015-07" db="EMBL/GenBank/DDBJ databases">
        <title>Adaptation to a free-living lifestyle via gene acquisitions in the diplomonad Trepomonas sp. PC1.</title>
        <authorList>
            <person name="Xu F."/>
            <person name="Jerlstrom-Hultqvist J."/>
            <person name="Kolisko M."/>
            <person name="Simpson A.G.B."/>
            <person name="Roger A.J."/>
            <person name="Svard S.G."/>
            <person name="Andersson J.O."/>
        </authorList>
    </citation>
    <scope>NUCLEOTIDE SEQUENCE</scope>
    <source>
        <strain evidence="7">PC1</strain>
    </source>
</reference>
<dbReference type="InterPro" id="IPR008271">
    <property type="entry name" value="Ser/Thr_kinase_AS"/>
</dbReference>
<keyword evidence="2 4" id="KW-0547">Nucleotide-binding</keyword>
<dbReference type="CDD" id="cd05122">
    <property type="entry name" value="PKc_STE"/>
    <property type="match status" value="1"/>
</dbReference>
<accession>A0A146K514</accession>
<dbReference type="InterPro" id="IPR011009">
    <property type="entry name" value="Kinase-like_dom_sf"/>
</dbReference>
<feature type="non-terminal residue" evidence="7">
    <location>
        <position position="1"/>
    </location>
</feature>
<evidence type="ECO:0000256" key="3">
    <source>
        <dbReference type="ARBA" id="ARBA00022840"/>
    </source>
</evidence>
<dbReference type="Pfam" id="PF00069">
    <property type="entry name" value="Pkinase"/>
    <property type="match status" value="1"/>
</dbReference>
<dbReference type="PANTHER" id="PTHR48012">
    <property type="entry name" value="STERILE20-LIKE KINASE, ISOFORM B-RELATED"/>
    <property type="match status" value="1"/>
</dbReference>
<feature type="domain" description="Protein kinase" evidence="6">
    <location>
        <begin position="13"/>
        <end position="277"/>
    </location>
</feature>
<keyword evidence="3 4" id="KW-0067">ATP-binding</keyword>
<keyword evidence="7" id="KW-0418">Kinase</keyword>
<dbReference type="GO" id="GO:0004674">
    <property type="term" value="F:protein serine/threonine kinase activity"/>
    <property type="evidence" value="ECO:0007669"/>
    <property type="project" value="UniProtKB-KW"/>
</dbReference>
<dbReference type="GO" id="GO:0005524">
    <property type="term" value="F:ATP binding"/>
    <property type="evidence" value="ECO:0007669"/>
    <property type="project" value="UniProtKB-UniRule"/>
</dbReference>
<proteinExistence type="inferred from homology"/>
<dbReference type="Gene3D" id="1.10.510.10">
    <property type="entry name" value="Transferase(Phosphotransferase) domain 1"/>
    <property type="match status" value="1"/>
</dbReference>
<sequence>QVKLETDDPRDHYELLQEIGHGSYGTVHQAFDQDSSEIVAAKIMSLQDDEEYKNVIKEVGFLSKLSQEQHTNIVNYISAYYQKPLRELWIIMEFCGGGSVIDLMRDANRVLDEAEAAYVIRSLLKGLQYLKLKKIIHRDIKGQNLLVTEEGIVKVADFGVSSELSNTFSKRKSFIGTPYWMAPEIFEHSEYSYSADVWSAGITLIELLTGKPPHSGLHPMRAMIMIPQSPAPSLQDQKSPLTNKKFSQELNDFLGKCLVKEPSQRASIEELLEHEFIKKAVGLENLIAHRYEGQIVNSSCRNSLDHSNIAKMSQDEIRVSMERMVIRNSIEKVVKDFEEETGSIIRQDLPTQKFDQTVVRQKVQWDEEKDVVLAEQPIKLKQQEEKPKMEKKKKSCKAV</sequence>
<name>A0A146K514_9EUKA</name>
<dbReference type="InterPro" id="IPR000719">
    <property type="entry name" value="Prot_kinase_dom"/>
</dbReference>
<comment type="similarity">
    <text evidence="5">Belongs to the protein kinase superfamily.</text>
</comment>
<dbReference type="AlphaFoldDB" id="A0A146K514"/>
<dbReference type="PROSITE" id="PS00108">
    <property type="entry name" value="PROTEIN_KINASE_ST"/>
    <property type="match status" value="1"/>
</dbReference>
<dbReference type="InterPro" id="IPR050629">
    <property type="entry name" value="STE20/SPS1-PAK"/>
</dbReference>
<dbReference type="SMART" id="SM00220">
    <property type="entry name" value="S_TKc"/>
    <property type="match status" value="1"/>
</dbReference>
<keyword evidence="5" id="KW-0723">Serine/threonine-protein kinase</keyword>
<gene>
    <name evidence="7" type="ORF">TPC1_17555</name>
</gene>
<dbReference type="InterPro" id="IPR017441">
    <property type="entry name" value="Protein_kinase_ATP_BS"/>
</dbReference>
<dbReference type="PROSITE" id="PS00107">
    <property type="entry name" value="PROTEIN_KINASE_ATP"/>
    <property type="match status" value="1"/>
</dbReference>
<keyword evidence="7" id="KW-0808">Transferase</keyword>
<dbReference type="EMBL" id="GDID01005632">
    <property type="protein sequence ID" value="JAP90974.1"/>
    <property type="molecule type" value="Transcribed_RNA"/>
</dbReference>
<dbReference type="PROSITE" id="PS50011">
    <property type="entry name" value="PROTEIN_KINASE_DOM"/>
    <property type="match status" value="1"/>
</dbReference>
<evidence type="ECO:0000256" key="4">
    <source>
        <dbReference type="PROSITE-ProRule" id="PRU10141"/>
    </source>
</evidence>
<evidence type="ECO:0000256" key="2">
    <source>
        <dbReference type="ARBA" id="ARBA00022741"/>
    </source>
</evidence>
<protein>
    <recommendedName>
        <fullName evidence="1">non-specific serine/threonine protein kinase</fullName>
        <ecNumber evidence="1">2.7.11.1</ecNumber>
    </recommendedName>
</protein>
<organism evidence="7">
    <name type="scientific">Trepomonas sp. PC1</name>
    <dbReference type="NCBI Taxonomy" id="1076344"/>
    <lineage>
        <taxon>Eukaryota</taxon>
        <taxon>Metamonada</taxon>
        <taxon>Diplomonadida</taxon>
        <taxon>Hexamitidae</taxon>
        <taxon>Hexamitinae</taxon>
        <taxon>Trepomonas</taxon>
    </lineage>
</organism>
<dbReference type="EC" id="2.7.11.1" evidence="1"/>
<evidence type="ECO:0000256" key="1">
    <source>
        <dbReference type="ARBA" id="ARBA00012513"/>
    </source>
</evidence>
<evidence type="ECO:0000313" key="7">
    <source>
        <dbReference type="EMBL" id="JAP90974.1"/>
    </source>
</evidence>
<feature type="binding site" evidence="4">
    <location>
        <position position="42"/>
    </location>
    <ligand>
        <name>ATP</name>
        <dbReference type="ChEBI" id="CHEBI:30616"/>
    </ligand>
</feature>
<dbReference type="SUPFAM" id="SSF56112">
    <property type="entry name" value="Protein kinase-like (PK-like)"/>
    <property type="match status" value="1"/>
</dbReference>
<evidence type="ECO:0000256" key="5">
    <source>
        <dbReference type="RuleBase" id="RU000304"/>
    </source>
</evidence>
<dbReference type="PANTHER" id="PTHR48012:SF2">
    <property type="entry name" value="STERILE20-LIKE KINASE, ISOFORM B"/>
    <property type="match status" value="1"/>
</dbReference>